<dbReference type="AlphaFoldDB" id="A0A2J0Q6E5"/>
<accession>A0A2J0Q6E5</accession>
<dbReference type="Proteomes" id="UP000228496">
    <property type="component" value="Unassembled WGS sequence"/>
</dbReference>
<evidence type="ECO:0000313" key="1">
    <source>
        <dbReference type="EMBL" id="PJE50374.1"/>
    </source>
</evidence>
<protein>
    <submittedName>
        <fullName evidence="1">Uncharacterized protein</fullName>
    </submittedName>
</protein>
<proteinExistence type="predicted"/>
<evidence type="ECO:0000313" key="2">
    <source>
        <dbReference type="Proteomes" id="UP000228496"/>
    </source>
</evidence>
<comment type="caution">
    <text evidence="1">The sequence shown here is derived from an EMBL/GenBank/DDBJ whole genome shotgun (WGS) entry which is preliminary data.</text>
</comment>
<organism evidence="1 2">
    <name type="scientific">Candidatus Yanofskybacteria bacterium CG10_big_fil_rev_8_21_14_0_10_36_16</name>
    <dbReference type="NCBI Taxonomy" id="1975096"/>
    <lineage>
        <taxon>Bacteria</taxon>
        <taxon>Candidatus Yanofskyibacteriota</taxon>
    </lineage>
</organism>
<name>A0A2J0Q6E5_9BACT</name>
<sequence length="222" mass="26201">MRKDKEIAFQLRRSGKSYKQISFELGVPPSTLSNWFKNEPWSTEIRDSLASTESLAYPEKLKRVVSAIKNKHAKLNEFYKKEASVEFTELKKNPLFMAGIMLYWSEGGKSTKNSVLRFTNSDPDMVRLYCLFLKKILKLPKHKIATRLLLYPDSTDEPQKRFWSRIIDMPLENFRKSIYIKGKQPKNRKSYGVCSVEVYNRKLIEKMLKWIELSRQHLLNKL</sequence>
<dbReference type="Gene3D" id="1.10.10.60">
    <property type="entry name" value="Homeodomain-like"/>
    <property type="match status" value="1"/>
</dbReference>
<reference evidence="1 2" key="1">
    <citation type="submission" date="2017-09" db="EMBL/GenBank/DDBJ databases">
        <title>Depth-based differentiation of microbial function through sediment-hosted aquifers and enrichment of novel symbionts in the deep terrestrial subsurface.</title>
        <authorList>
            <person name="Probst A.J."/>
            <person name="Ladd B."/>
            <person name="Jarett J.K."/>
            <person name="Geller-Mcgrath D.E."/>
            <person name="Sieber C.M."/>
            <person name="Emerson J.B."/>
            <person name="Anantharaman K."/>
            <person name="Thomas B.C."/>
            <person name="Malmstrom R."/>
            <person name="Stieglmeier M."/>
            <person name="Klingl A."/>
            <person name="Woyke T."/>
            <person name="Ryan C.M."/>
            <person name="Banfield J.F."/>
        </authorList>
    </citation>
    <scope>NUCLEOTIDE SEQUENCE [LARGE SCALE GENOMIC DNA]</scope>
    <source>
        <strain evidence="1">CG10_big_fil_rev_8_21_14_0_10_36_16</strain>
    </source>
</reference>
<dbReference type="EMBL" id="PCXQ01000007">
    <property type="protein sequence ID" value="PJE50374.1"/>
    <property type="molecule type" value="Genomic_DNA"/>
</dbReference>
<gene>
    <name evidence="1" type="ORF">COV29_04345</name>
</gene>